<dbReference type="Proteomes" id="UP000789405">
    <property type="component" value="Unassembled WGS sequence"/>
</dbReference>
<comment type="caution">
    <text evidence="1">The sequence shown here is derived from an EMBL/GenBank/DDBJ whole genome shotgun (WGS) entry which is preliminary data.</text>
</comment>
<evidence type="ECO:0000313" key="2">
    <source>
        <dbReference type="Proteomes" id="UP000789405"/>
    </source>
</evidence>
<proteinExistence type="predicted"/>
<keyword evidence="2" id="KW-1185">Reference proteome</keyword>
<dbReference type="PANTHER" id="PTHR45786">
    <property type="entry name" value="DNA BINDING PROTEIN-LIKE"/>
    <property type="match status" value="1"/>
</dbReference>
<sequence length="135" mass="15642">MRFLQTELKELNPFVQIFQSARQQFQVNSNSNLRLKISSIHSQDIRTYNTPTASEIAAIINDDDEINSGRDIILTTQQVYLQYITELHGAYDPLQYLLLFSRGEYGWHTDILQTIITNNNTNKLEESLQLNPNHS</sequence>
<accession>A0A9N9I1U4</accession>
<dbReference type="AlphaFoldDB" id="A0A9N9I1U4"/>
<dbReference type="EMBL" id="CAJVPY010010181">
    <property type="protein sequence ID" value="CAG8716310.1"/>
    <property type="molecule type" value="Genomic_DNA"/>
</dbReference>
<protein>
    <submittedName>
        <fullName evidence="1">19050_t:CDS:1</fullName>
    </submittedName>
</protein>
<name>A0A9N9I1U4_9GLOM</name>
<gene>
    <name evidence="1" type="ORF">DERYTH_LOCUS13966</name>
</gene>
<organism evidence="1 2">
    <name type="scientific">Dentiscutata erythropus</name>
    <dbReference type="NCBI Taxonomy" id="1348616"/>
    <lineage>
        <taxon>Eukaryota</taxon>
        <taxon>Fungi</taxon>
        <taxon>Fungi incertae sedis</taxon>
        <taxon>Mucoromycota</taxon>
        <taxon>Glomeromycotina</taxon>
        <taxon>Glomeromycetes</taxon>
        <taxon>Diversisporales</taxon>
        <taxon>Gigasporaceae</taxon>
        <taxon>Dentiscutata</taxon>
    </lineage>
</organism>
<evidence type="ECO:0000313" key="1">
    <source>
        <dbReference type="EMBL" id="CAG8716310.1"/>
    </source>
</evidence>
<reference evidence="1" key="1">
    <citation type="submission" date="2021-06" db="EMBL/GenBank/DDBJ databases">
        <authorList>
            <person name="Kallberg Y."/>
            <person name="Tangrot J."/>
            <person name="Rosling A."/>
        </authorList>
    </citation>
    <scope>NUCLEOTIDE SEQUENCE</scope>
    <source>
        <strain evidence="1">MA453B</strain>
    </source>
</reference>
<dbReference type="OrthoDB" id="2444914at2759"/>
<dbReference type="PANTHER" id="PTHR45786:SF74">
    <property type="entry name" value="ATP-DEPENDENT DNA HELICASE"/>
    <property type="match status" value="1"/>
</dbReference>